<dbReference type="InterPro" id="IPR000620">
    <property type="entry name" value="EamA_dom"/>
</dbReference>
<keyword evidence="4 6" id="KW-0472">Membrane</keyword>
<dbReference type="Pfam" id="PF00892">
    <property type="entry name" value="EamA"/>
    <property type="match status" value="2"/>
</dbReference>
<proteinExistence type="predicted"/>
<feature type="transmembrane region" description="Helical" evidence="6">
    <location>
        <begin position="258"/>
        <end position="277"/>
    </location>
</feature>
<evidence type="ECO:0000256" key="6">
    <source>
        <dbReference type="SAM" id="Phobius"/>
    </source>
</evidence>
<evidence type="ECO:0000256" key="4">
    <source>
        <dbReference type="ARBA" id="ARBA00023136"/>
    </source>
</evidence>
<evidence type="ECO:0000256" key="5">
    <source>
        <dbReference type="SAM" id="MobiDB-lite"/>
    </source>
</evidence>
<dbReference type="AlphaFoldDB" id="A0AAW0BNK1"/>
<dbReference type="InterPro" id="IPR037185">
    <property type="entry name" value="EmrE-like"/>
</dbReference>
<feature type="transmembrane region" description="Helical" evidence="6">
    <location>
        <begin position="344"/>
        <end position="362"/>
    </location>
</feature>
<feature type="compositionally biased region" description="Basic and acidic residues" evidence="5">
    <location>
        <begin position="367"/>
        <end position="380"/>
    </location>
</feature>
<feature type="region of interest" description="Disordered" evidence="5">
    <location>
        <begin position="367"/>
        <end position="386"/>
    </location>
</feature>
<name>A0AAW0BNK1_9AGAR</name>
<evidence type="ECO:0000256" key="1">
    <source>
        <dbReference type="ARBA" id="ARBA00004141"/>
    </source>
</evidence>
<gene>
    <name evidence="8" type="ORF">R3P38DRAFT_2935125</name>
</gene>
<dbReference type="GO" id="GO:0016020">
    <property type="term" value="C:membrane"/>
    <property type="evidence" value="ECO:0007669"/>
    <property type="project" value="UniProtKB-SubCell"/>
</dbReference>
<comment type="caution">
    <text evidence="8">The sequence shown here is derived from an EMBL/GenBank/DDBJ whole genome shotgun (WGS) entry which is preliminary data.</text>
</comment>
<dbReference type="PANTHER" id="PTHR22911:SF6">
    <property type="entry name" value="SOLUTE CARRIER FAMILY 35 MEMBER G1"/>
    <property type="match status" value="1"/>
</dbReference>
<feature type="transmembrane region" description="Helical" evidence="6">
    <location>
        <begin position="63"/>
        <end position="83"/>
    </location>
</feature>
<feature type="transmembrane region" description="Helical" evidence="6">
    <location>
        <begin position="103"/>
        <end position="120"/>
    </location>
</feature>
<feature type="region of interest" description="Disordered" evidence="5">
    <location>
        <begin position="398"/>
        <end position="430"/>
    </location>
</feature>
<protein>
    <submittedName>
        <fullName evidence="8">Aldo-keto reductase</fullName>
    </submittedName>
</protein>
<evidence type="ECO:0000256" key="3">
    <source>
        <dbReference type="ARBA" id="ARBA00022989"/>
    </source>
</evidence>
<feature type="transmembrane region" description="Helical" evidence="6">
    <location>
        <begin position="191"/>
        <end position="211"/>
    </location>
</feature>
<reference evidence="8 9" key="1">
    <citation type="journal article" date="2024" name="J Genomics">
        <title>Draft genome sequencing and assembly of Favolaschia claudopus CIRM-BRFM 2984 isolated from oak limbs.</title>
        <authorList>
            <person name="Navarro D."/>
            <person name="Drula E."/>
            <person name="Chaduli D."/>
            <person name="Cazenave R."/>
            <person name="Ahrendt S."/>
            <person name="Wang J."/>
            <person name="Lipzen A."/>
            <person name="Daum C."/>
            <person name="Barry K."/>
            <person name="Grigoriev I.V."/>
            <person name="Favel A."/>
            <person name="Rosso M.N."/>
            <person name="Martin F."/>
        </authorList>
    </citation>
    <scope>NUCLEOTIDE SEQUENCE [LARGE SCALE GENOMIC DNA]</scope>
    <source>
        <strain evidence="8 9">CIRM-BRFM 2984</strain>
    </source>
</reference>
<keyword evidence="2 6" id="KW-0812">Transmembrane</keyword>
<keyword evidence="3 6" id="KW-1133">Transmembrane helix</keyword>
<keyword evidence="9" id="KW-1185">Reference proteome</keyword>
<dbReference type="SUPFAM" id="SSF103481">
    <property type="entry name" value="Multidrug resistance efflux transporter EmrE"/>
    <property type="match status" value="2"/>
</dbReference>
<evidence type="ECO:0000259" key="7">
    <source>
        <dbReference type="Pfam" id="PF00892"/>
    </source>
</evidence>
<feature type="transmembrane region" description="Helical" evidence="6">
    <location>
        <begin position="226"/>
        <end position="246"/>
    </location>
</feature>
<evidence type="ECO:0000313" key="9">
    <source>
        <dbReference type="Proteomes" id="UP001362999"/>
    </source>
</evidence>
<dbReference type="PANTHER" id="PTHR22911">
    <property type="entry name" value="ACYL-MALONYL CONDENSING ENZYME-RELATED"/>
    <property type="match status" value="1"/>
</dbReference>
<dbReference type="Proteomes" id="UP001362999">
    <property type="component" value="Unassembled WGS sequence"/>
</dbReference>
<evidence type="ECO:0000313" key="8">
    <source>
        <dbReference type="EMBL" id="KAK7028279.1"/>
    </source>
</evidence>
<organism evidence="8 9">
    <name type="scientific">Favolaschia claudopus</name>
    <dbReference type="NCBI Taxonomy" id="2862362"/>
    <lineage>
        <taxon>Eukaryota</taxon>
        <taxon>Fungi</taxon>
        <taxon>Dikarya</taxon>
        <taxon>Basidiomycota</taxon>
        <taxon>Agaricomycotina</taxon>
        <taxon>Agaricomycetes</taxon>
        <taxon>Agaricomycetidae</taxon>
        <taxon>Agaricales</taxon>
        <taxon>Marasmiineae</taxon>
        <taxon>Mycenaceae</taxon>
        <taxon>Favolaschia</taxon>
    </lineage>
</organism>
<sequence>MSSVDSRRPYVALTPNQSDFALLPPNEASSESSYTPIPTTFPPDPRLEQTSWYRPIRSGVEEFLSLNAGLLLVTGAQAVFSLVNVAVKVLQNLDEPVSTLELIIVRMAITYICSVGYMLVQKVPHPFIGPDGVRWLLVLRGVTGFLGLNGTYFALQYLSLSDVTVISFLVPMGTAMTASVFLKESFSRREALASLCSLFGVVLIARPHFLFGSSGDDSPTDEEHRMLAIGIALLGVVGSTGAMTTIRAIGQRAHPMHLLASFSIQSVFAASILMAILRQPVVIPTRPAWLGLLLVIGVLGFAAQVLLTMGFQREAAGRASMALYTQIIFASVLERVFFRTLPTFLSVLGTGIIMSSAIYVALTKKKSPEEGKPQPRREDTIDSQNDISLEEGLLQNFKAQSEPEDVEDDSNSTSCQPDLPDRQKSNVLHA</sequence>
<feature type="transmembrane region" description="Helical" evidence="6">
    <location>
        <begin position="163"/>
        <end position="182"/>
    </location>
</feature>
<feature type="compositionally biased region" description="Polar residues" evidence="5">
    <location>
        <begin position="27"/>
        <end position="38"/>
    </location>
</feature>
<feature type="region of interest" description="Disordered" evidence="5">
    <location>
        <begin position="18"/>
        <end position="40"/>
    </location>
</feature>
<dbReference type="EMBL" id="JAWWNJ010000028">
    <property type="protein sequence ID" value="KAK7028279.1"/>
    <property type="molecule type" value="Genomic_DNA"/>
</dbReference>
<comment type="subcellular location">
    <subcellularLocation>
        <location evidence="1">Membrane</location>
        <topology evidence="1">Multi-pass membrane protein</topology>
    </subcellularLocation>
</comment>
<feature type="transmembrane region" description="Helical" evidence="6">
    <location>
        <begin position="289"/>
        <end position="309"/>
    </location>
</feature>
<accession>A0AAW0BNK1</accession>
<feature type="transmembrane region" description="Helical" evidence="6">
    <location>
        <begin position="132"/>
        <end position="157"/>
    </location>
</feature>
<evidence type="ECO:0000256" key="2">
    <source>
        <dbReference type="ARBA" id="ARBA00022692"/>
    </source>
</evidence>
<feature type="domain" description="EamA" evidence="7">
    <location>
        <begin position="68"/>
        <end position="205"/>
    </location>
</feature>
<feature type="domain" description="EamA" evidence="7">
    <location>
        <begin position="229"/>
        <end position="360"/>
    </location>
</feature>